<keyword evidence="2" id="KW-1185">Reference proteome</keyword>
<comment type="caution">
    <text evidence="1">The sequence shown here is derived from an EMBL/GenBank/DDBJ whole genome shotgun (WGS) entry which is preliminary data.</text>
</comment>
<organism evidence="1 2">
    <name type="scientific">Frankia umida</name>
    <dbReference type="NCBI Taxonomy" id="573489"/>
    <lineage>
        <taxon>Bacteria</taxon>
        <taxon>Bacillati</taxon>
        <taxon>Actinomycetota</taxon>
        <taxon>Actinomycetes</taxon>
        <taxon>Frankiales</taxon>
        <taxon>Frankiaceae</taxon>
        <taxon>Frankia</taxon>
    </lineage>
</organism>
<proteinExistence type="predicted"/>
<accession>A0ABT0K243</accession>
<protein>
    <submittedName>
        <fullName evidence="1">Uncharacterized protein</fullName>
    </submittedName>
</protein>
<name>A0ABT0K243_9ACTN</name>
<evidence type="ECO:0000313" key="2">
    <source>
        <dbReference type="Proteomes" id="UP001201873"/>
    </source>
</evidence>
<reference evidence="1 2" key="1">
    <citation type="submission" date="2022-04" db="EMBL/GenBank/DDBJ databases">
        <title>Genome diversity in the genus Frankia.</title>
        <authorList>
            <person name="Carlos-Shanley C."/>
            <person name="Hahn D."/>
        </authorList>
    </citation>
    <scope>NUCLEOTIDE SEQUENCE [LARGE SCALE GENOMIC DNA]</scope>
    <source>
        <strain evidence="1 2">Ag45/Mut15</strain>
    </source>
</reference>
<dbReference type="Proteomes" id="UP001201873">
    <property type="component" value="Unassembled WGS sequence"/>
</dbReference>
<evidence type="ECO:0000313" key="1">
    <source>
        <dbReference type="EMBL" id="MCK9877861.1"/>
    </source>
</evidence>
<dbReference type="RefSeq" id="WP_248826034.1">
    <property type="nucleotide sequence ID" value="NZ_JALKFT010000022.1"/>
</dbReference>
<gene>
    <name evidence="1" type="ORF">MXD59_19115</name>
</gene>
<dbReference type="EMBL" id="JALKFT010000022">
    <property type="protein sequence ID" value="MCK9877861.1"/>
    <property type="molecule type" value="Genomic_DNA"/>
</dbReference>
<sequence>MASRRTMRVTLDGTHEYEVPHNDLSWNGFAVPGFTLTQARQLAHDIDAELNAAAAAQPSHLNESDTLTVDEHGTVTFHTSFDGSTILEPAADGLYYIGGFRWAWQIID</sequence>